<accession>A0AAE0SY89</accession>
<dbReference type="EMBL" id="JAEAOA010001358">
    <property type="protein sequence ID" value="KAK3599860.1"/>
    <property type="molecule type" value="Genomic_DNA"/>
</dbReference>
<proteinExistence type="predicted"/>
<reference evidence="1" key="3">
    <citation type="submission" date="2023-05" db="EMBL/GenBank/DDBJ databases">
        <authorList>
            <person name="Smith C.H."/>
        </authorList>
    </citation>
    <scope>NUCLEOTIDE SEQUENCE</scope>
    <source>
        <strain evidence="1">CHS0354</strain>
        <tissue evidence="1">Mantle</tissue>
    </source>
</reference>
<keyword evidence="2" id="KW-1185">Reference proteome</keyword>
<dbReference type="Proteomes" id="UP001195483">
    <property type="component" value="Unassembled WGS sequence"/>
</dbReference>
<evidence type="ECO:0000313" key="2">
    <source>
        <dbReference type="Proteomes" id="UP001195483"/>
    </source>
</evidence>
<name>A0AAE0SY89_9BIVA</name>
<protein>
    <submittedName>
        <fullName evidence="1">Uncharacterized protein</fullName>
    </submittedName>
</protein>
<evidence type="ECO:0000313" key="1">
    <source>
        <dbReference type="EMBL" id="KAK3599860.1"/>
    </source>
</evidence>
<sequence>MDLWQGLRAAFGTLQIHGGAFEFGKALWKKIVYQELDSTNKLLQKVFAFPLLPADDIPRSLAELQRRVDPEALNELSFIKYVEVNWINNGT</sequence>
<comment type="caution">
    <text evidence="1">The sequence shown here is derived from an EMBL/GenBank/DDBJ whole genome shotgun (WGS) entry which is preliminary data.</text>
</comment>
<dbReference type="AlphaFoldDB" id="A0AAE0SY89"/>
<organism evidence="1 2">
    <name type="scientific">Potamilus streckersoni</name>
    <dbReference type="NCBI Taxonomy" id="2493646"/>
    <lineage>
        <taxon>Eukaryota</taxon>
        <taxon>Metazoa</taxon>
        <taxon>Spiralia</taxon>
        <taxon>Lophotrochozoa</taxon>
        <taxon>Mollusca</taxon>
        <taxon>Bivalvia</taxon>
        <taxon>Autobranchia</taxon>
        <taxon>Heteroconchia</taxon>
        <taxon>Palaeoheterodonta</taxon>
        <taxon>Unionida</taxon>
        <taxon>Unionoidea</taxon>
        <taxon>Unionidae</taxon>
        <taxon>Ambleminae</taxon>
        <taxon>Lampsilini</taxon>
        <taxon>Potamilus</taxon>
    </lineage>
</organism>
<reference evidence="1" key="2">
    <citation type="journal article" date="2021" name="Genome Biol. Evol.">
        <title>Developing a high-quality reference genome for a parasitic bivalve with doubly uniparental inheritance (Bivalvia: Unionida).</title>
        <authorList>
            <person name="Smith C.H."/>
        </authorList>
    </citation>
    <scope>NUCLEOTIDE SEQUENCE</scope>
    <source>
        <strain evidence="1">CHS0354</strain>
        <tissue evidence="1">Mantle</tissue>
    </source>
</reference>
<reference evidence="1" key="1">
    <citation type="journal article" date="2021" name="Genome Biol. Evol.">
        <title>A High-Quality Reference Genome for a Parasitic Bivalve with Doubly Uniparental Inheritance (Bivalvia: Unionida).</title>
        <authorList>
            <person name="Smith C.H."/>
        </authorList>
    </citation>
    <scope>NUCLEOTIDE SEQUENCE</scope>
    <source>
        <strain evidence="1">CHS0354</strain>
    </source>
</reference>
<gene>
    <name evidence="1" type="ORF">CHS0354_022432</name>
</gene>